<dbReference type="InterPro" id="IPR032389">
    <property type="entry name" value="GspB_C"/>
</dbReference>
<dbReference type="EMBL" id="AMRI01000021">
    <property type="protein sequence ID" value="EKE70242.1"/>
    <property type="molecule type" value="Genomic_DNA"/>
</dbReference>
<dbReference type="OrthoDB" id="5432325at2"/>
<name>K2J5U9_9GAMM</name>
<keyword evidence="3" id="KW-1185">Reference proteome</keyword>
<dbReference type="Proteomes" id="UP000006755">
    <property type="component" value="Unassembled WGS sequence"/>
</dbReference>
<dbReference type="AlphaFoldDB" id="K2J5U9"/>
<gene>
    <name evidence="2" type="ORF">B3C1_14108</name>
</gene>
<sequence>MSLLAKALAKRQPETGPQRIEGGFQADTGLMLRRLLGTAGLCLAMAAGVWLWPQLQWLDLNPPEALQPKVPQQVQEGSAPALRMREPAIVADPFFLARQQLPAAPKATTQPAPQAIHYTGHFYATEPALRWVKFNGHKLHQGDSWEQIQVLEIGPESTKVKLSGKVLWLNALTNWPVQNQAS</sequence>
<feature type="domain" description="Type II secretion system protein GspB C-terminal" evidence="1">
    <location>
        <begin position="116"/>
        <end position="170"/>
    </location>
</feature>
<protein>
    <recommendedName>
        <fullName evidence="1">Type II secretion system protein GspB C-terminal domain-containing protein</fullName>
    </recommendedName>
</protein>
<dbReference type="RefSeq" id="WP_008485640.1">
    <property type="nucleotide sequence ID" value="NZ_AMRI01000021.1"/>
</dbReference>
<evidence type="ECO:0000259" key="1">
    <source>
        <dbReference type="Pfam" id="PF16537"/>
    </source>
</evidence>
<dbReference type="STRING" id="745411.B3C1_14108"/>
<comment type="caution">
    <text evidence="2">The sequence shown here is derived from an EMBL/GenBank/DDBJ whole genome shotgun (WGS) entry which is preliminary data.</text>
</comment>
<proteinExistence type="predicted"/>
<dbReference type="GO" id="GO:0015627">
    <property type="term" value="C:type II protein secretion system complex"/>
    <property type="evidence" value="ECO:0007669"/>
    <property type="project" value="InterPro"/>
</dbReference>
<reference evidence="2 3" key="1">
    <citation type="journal article" date="2012" name="J. Bacteriol.">
        <title>Genome Sequence of Gallaecimonas xiamenensis Type Strain 3-C-1.</title>
        <authorList>
            <person name="Lai Q."/>
            <person name="Wang L."/>
            <person name="Wang W."/>
            <person name="Shao Z."/>
        </authorList>
    </citation>
    <scope>NUCLEOTIDE SEQUENCE [LARGE SCALE GENOMIC DNA]</scope>
    <source>
        <strain evidence="2 3">3-C-1</strain>
    </source>
</reference>
<evidence type="ECO:0000313" key="2">
    <source>
        <dbReference type="EMBL" id="EKE70242.1"/>
    </source>
</evidence>
<evidence type="ECO:0000313" key="3">
    <source>
        <dbReference type="Proteomes" id="UP000006755"/>
    </source>
</evidence>
<accession>K2J5U9</accession>
<dbReference type="Pfam" id="PF16537">
    <property type="entry name" value="T2SSB"/>
    <property type="match status" value="1"/>
</dbReference>
<organism evidence="2 3">
    <name type="scientific">Gallaecimonas xiamenensis 3-C-1</name>
    <dbReference type="NCBI Taxonomy" id="745411"/>
    <lineage>
        <taxon>Bacteria</taxon>
        <taxon>Pseudomonadati</taxon>
        <taxon>Pseudomonadota</taxon>
        <taxon>Gammaproteobacteria</taxon>
        <taxon>Enterobacterales</taxon>
        <taxon>Gallaecimonadaceae</taxon>
        <taxon>Gallaecimonas</taxon>
    </lineage>
</organism>